<dbReference type="InterPro" id="IPR027945">
    <property type="entry name" value="SseB_C"/>
</dbReference>
<dbReference type="EMBL" id="JAVREN010000008">
    <property type="protein sequence ID" value="MDT0306891.1"/>
    <property type="molecule type" value="Genomic_DNA"/>
</dbReference>
<feature type="domain" description="SseB protein N-terminal" evidence="1">
    <location>
        <begin position="21"/>
        <end position="130"/>
    </location>
</feature>
<keyword evidence="4" id="KW-1185">Reference proteome</keyword>
<sequence>MGTGVPGHGPGYGGGWPSNELEEALAGALGVADAGPRLLTTLARSALWIPLPEGGGPESRTLDLPTIELNGGPYVPVFSSAEQLHLGGASHLPFSVAPAWQFARGLPPQVGIAVNPGGTVGIPVPPSAVAELCRATPGQRAPGGPSGARMRLFQPDWQDEPVDFLNAAAAELSQLWYVRTARRGLASAEGGAPSLFVGVELDHVDDEARARASEALGRALAVQSVVWPVQLVLLDAADDPVVDWLRECVRPFYTRAV</sequence>
<name>A0ABU2L5P5_9ACTN</name>
<gene>
    <name evidence="3" type="ORF">RM780_07930</name>
</gene>
<protein>
    <submittedName>
        <fullName evidence="3">Enhanced serine sensitivity protein SseB</fullName>
    </submittedName>
</protein>
<organism evidence="3 4">
    <name type="scientific">Streptomyces boetiae</name>
    <dbReference type="NCBI Taxonomy" id="3075541"/>
    <lineage>
        <taxon>Bacteria</taxon>
        <taxon>Bacillati</taxon>
        <taxon>Actinomycetota</taxon>
        <taxon>Actinomycetes</taxon>
        <taxon>Kitasatosporales</taxon>
        <taxon>Streptomycetaceae</taxon>
        <taxon>Streptomyces</taxon>
    </lineage>
</organism>
<dbReference type="RefSeq" id="WP_311629833.1">
    <property type="nucleotide sequence ID" value="NZ_JAVREN010000008.1"/>
</dbReference>
<dbReference type="Proteomes" id="UP001183388">
    <property type="component" value="Unassembled WGS sequence"/>
</dbReference>
<evidence type="ECO:0000259" key="2">
    <source>
        <dbReference type="Pfam" id="PF14581"/>
    </source>
</evidence>
<evidence type="ECO:0000313" key="4">
    <source>
        <dbReference type="Proteomes" id="UP001183388"/>
    </source>
</evidence>
<evidence type="ECO:0000313" key="3">
    <source>
        <dbReference type="EMBL" id="MDT0306891.1"/>
    </source>
</evidence>
<evidence type="ECO:0000259" key="1">
    <source>
        <dbReference type="Pfam" id="PF07179"/>
    </source>
</evidence>
<comment type="caution">
    <text evidence="3">The sequence shown here is derived from an EMBL/GenBank/DDBJ whole genome shotgun (WGS) entry which is preliminary data.</text>
</comment>
<feature type="domain" description="SseB protein C-terminal" evidence="2">
    <location>
        <begin position="146"/>
        <end position="255"/>
    </location>
</feature>
<proteinExistence type="predicted"/>
<reference evidence="4" key="1">
    <citation type="submission" date="2023-07" db="EMBL/GenBank/DDBJ databases">
        <title>30 novel species of actinomycetes from the DSMZ collection.</title>
        <authorList>
            <person name="Nouioui I."/>
        </authorList>
    </citation>
    <scope>NUCLEOTIDE SEQUENCE [LARGE SCALE GENOMIC DNA]</scope>
    <source>
        <strain evidence="4">DSM 44917</strain>
    </source>
</reference>
<dbReference type="Pfam" id="PF07179">
    <property type="entry name" value="SseB"/>
    <property type="match status" value="1"/>
</dbReference>
<accession>A0ABU2L5P5</accession>
<dbReference type="Pfam" id="PF14581">
    <property type="entry name" value="SseB_C"/>
    <property type="match status" value="1"/>
</dbReference>
<dbReference type="InterPro" id="IPR009839">
    <property type="entry name" value="SseB_N"/>
</dbReference>